<sequence>MGMNPERESAAAVYGDLLAEILVRLPAKSLTRSKLVCKHWLSVISGDEFRRRYTLHGPKPPASLLLQTRTSKFFHIKPFDKKPILVPYKFRLPNPKIKILSSCNGLMLLESESHLRTDYYVHNPTTNQSRRIVLDYCEDYPDIMALSLAFDPSKSLHYTIVLVRGALKSPDYNDRRQRIFRVEVYDSESCIWEKGSEPFTASAELKFSSGVHCNGLIYWKSSWYYYDIGKKTMATLRFSDLAWCDELDGDGDGDGVCVFGSTSSLVLDRSGKIKGCSFGDDESMKELVDLRDQPFYNNRDYVDFASHNVHLFQETLAPT</sequence>
<proteinExistence type="predicted"/>
<evidence type="ECO:0000259" key="2">
    <source>
        <dbReference type="Pfam" id="PF07734"/>
    </source>
</evidence>
<dbReference type="Gene3D" id="1.20.1280.50">
    <property type="match status" value="1"/>
</dbReference>
<dbReference type="PANTHER" id="PTHR31672">
    <property type="entry name" value="BNACNNG10540D PROTEIN"/>
    <property type="match status" value="1"/>
</dbReference>
<reference evidence="3 4" key="1">
    <citation type="journal article" date="2021" name="Nat. Commun.">
        <title>Incipient diploidization of the medicinal plant Perilla within 10,000 years.</title>
        <authorList>
            <person name="Zhang Y."/>
            <person name="Shen Q."/>
            <person name="Leng L."/>
            <person name="Zhang D."/>
            <person name="Chen S."/>
            <person name="Shi Y."/>
            <person name="Ning Z."/>
            <person name="Chen S."/>
        </authorList>
    </citation>
    <scope>NUCLEOTIDE SEQUENCE [LARGE SCALE GENOMIC DNA]</scope>
    <source>
        <strain evidence="4">cv. PC099</strain>
    </source>
</reference>
<dbReference type="InterPro" id="IPR050796">
    <property type="entry name" value="SCF_F-box_component"/>
</dbReference>
<dbReference type="Pfam" id="PF00646">
    <property type="entry name" value="F-box"/>
    <property type="match status" value="1"/>
</dbReference>
<evidence type="ECO:0000259" key="1">
    <source>
        <dbReference type="Pfam" id="PF00646"/>
    </source>
</evidence>
<dbReference type="InterPro" id="IPR001810">
    <property type="entry name" value="F-box_dom"/>
</dbReference>
<gene>
    <name evidence="3" type="ORF">C2S53_003468</name>
</gene>
<feature type="domain" description="F-box" evidence="1">
    <location>
        <begin position="16"/>
        <end position="51"/>
    </location>
</feature>
<dbReference type="InterPro" id="IPR036047">
    <property type="entry name" value="F-box-like_dom_sf"/>
</dbReference>
<dbReference type="Proteomes" id="UP001190926">
    <property type="component" value="Unassembled WGS sequence"/>
</dbReference>
<dbReference type="EMBL" id="SDAM02029561">
    <property type="protein sequence ID" value="KAH6756299.1"/>
    <property type="molecule type" value="Genomic_DNA"/>
</dbReference>
<name>A0AAD4INT2_PERFH</name>
<protein>
    <recommendedName>
        <fullName evidence="5">F-box domain-containing protein</fullName>
    </recommendedName>
</protein>
<comment type="caution">
    <text evidence="3">The sequence shown here is derived from an EMBL/GenBank/DDBJ whole genome shotgun (WGS) entry which is preliminary data.</text>
</comment>
<evidence type="ECO:0008006" key="5">
    <source>
        <dbReference type="Google" id="ProtNLM"/>
    </source>
</evidence>
<organism evidence="3 4">
    <name type="scientific">Perilla frutescens var. hirtella</name>
    <name type="common">Perilla citriodora</name>
    <name type="synonym">Perilla setoyensis</name>
    <dbReference type="NCBI Taxonomy" id="608512"/>
    <lineage>
        <taxon>Eukaryota</taxon>
        <taxon>Viridiplantae</taxon>
        <taxon>Streptophyta</taxon>
        <taxon>Embryophyta</taxon>
        <taxon>Tracheophyta</taxon>
        <taxon>Spermatophyta</taxon>
        <taxon>Magnoliopsida</taxon>
        <taxon>eudicotyledons</taxon>
        <taxon>Gunneridae</taxon>
        <taxon>Pentapetalae</taxon>
        <taxon>asterids</taxon>
        <taxon>lamiids</taxon>
        <taxon>Lamiales</taxon>
        <taxon>Lamiaceae</taxon>
        <taxon>Nepetoideae</taxon>
        <taxon>Elsholtzieae</taxon>
        <taxon>Perilla</taxon>
    </lineage>
</organism>
<evidence type="ECO:0000313" key="3">
    <source>
        <dbReference type="EMBL" id="KAH6756299.1"/>
    </source>
</evidence>
<keyword evidence="4" id="KW-1185">Reference proteome</keyword>
<dbReference type="InterPro" id="IPR006527">
    <property type="entry name" value="F-box-assoc_dom_typ1"/>
</dbReference>
<feature type="domain" description="F-box associated beta-propeller type 1" evidence="2">
    <location>
        <begin position="91"/>
        <end position="221"/>
    </location>
</feature>
<dbReference type="PANTHER" id="PTHR31672:SF13">
    <property type="entry name" value="F-BOX PROTEIN CPR30-LIKE"/>
    <property type="match status" value="1"/>
</dbReference>
<dbReference type="Pfam" id="PF07734">
    <property type="entry name" value="FBA_1"/>
    <property type="match status" value="1"/>
</dbReference>
<accession>A0AAD4INT2</accession>
<dbReference type="AlphaFoldDB" id="A0AAD4INT2"/>
<evidence type="ECO:0000313" key="4">
    <source>
        <dbReference type="Proteomes" id="UP001190926"/>
    </source>
</evidence>
<dbReference type="SUPFAM" id="SSF81383">
    <property type="entry name" value="F-box domain"/>
    <property type="match status" value="1"/>
</dbReference>